<accession>A0A412W800</accession>
<dbReference type="RefSeq" id="WP_118108365.1">
    <property type="nucleotide sequence ID" value="NZ_QRYW01000036.1"/>
</dbReference>
<keyword evidence="3 5" id="KW-0949">S-adenosyl-L-methionine</keyword>
<name>A0A412W800_9BACT</name>
<dbReference type="AlphaFoldDB" id="A0A412W800"/>
<dbReference type="PANTHER" id="PTHR33603">
    <property type="entry name" value="METHYLTRANSFERASE"/>
    <property type="match status" value="1"/>
</dbReference>
<dbReference type="InterPro" id="IPR003742">
    <property type="entry name" value="RlmH-like"/>
</dbReference>
<dbReference type="PIRSF" id="PIRSF004505">
    <property type="entry name" value="MT_bac"/>
    <property type="match status" value="1"/>
</dbReference>
<feature type="binding site" evidence="5">
    <location>
        <begin position="124"/>
        <end position="129"/>
    </location>
    <ligand>
        <name>S-adenosyl-L-methionine</name>
        <dbReference type="ChEBI" id="CHEBI:59789"/>
    </ligand>
</feature>
<dbReference type="EC" id="2.1.1.177" evidence="5"/>
<dbReference type="InterPro" id="IPR029026">
    <property type="entry name" value="tRNA_m1G_MTases_N"/>
</dbReference>
<dbReference type="GO" id="GO:0070038">
    <property type="term" value="F:rRNA (pseudouridine-N3-)-methyltransferase activity"/>
    <property type="evidence" value="ECO:0007669"/>
    <property type="project" value="UniProtKB-UniRule"/>
</dbReference>
<dbReference type="InterPro" id="IPR029028">
    <property type="entry name" value="Alpha/beta_knot_MTases"/>
</dbReference>
<protein>
    <recommendedName>
        <fullName evidence="5">Ribosomal RNA large subunit methyltransferase H</fullName>
        <ecNumber evidence="5">2.1.1.177</ecNumber>
    </recommendedName>
    <alternativeName>
        <fullName evidence="5">23S rRNA (pseudouridine1915-N3)-methyltransferase</fullName>
    </alternativeName>
    <alternativeName>
        <fullName evidence="5">23S rRNA m3Psi1915 methyltransferase</fullName>
    </alternativeName>
    <alternativeName>
        <fullName evidence="5">rRNA (pseudouridine-N3-)-methyltransferase RlmH</fullName>
    </alternativeName>
</protein>
<dbReference type="NCBIfam" id="NF000990">
    <property type="entry name" value="PRK00103.2-4"/>
    <property type="match status" value="1"/>
</dbReference>
<comment type="subcellular location">
    <subcellularLocation>
        <location evidence="5">Cytoplasm</location>
    </subcellularLocation>
</comment>
<evidence type="ECO:0000256" key="3">
    <source>
        <dbReference type="ARBA" id="ARBA00022691"/>
    </source>
</evidence>
<sequence length="157" mass="18209">MKICLLVIGKTDADYIRAGIEEYEKRLRKYVGYEMKVLPDVKNTKHMSETLQKEKEGLLLLEQFLPTDYVILLDERGKQYGSGEFSAFLAQKILNGIKRLVFVIGGPYGFSEAVYRKADELLSLSKMTFSHQMVRMIFAEQIYRAMTIMKGEPYHHE</sequence>
<organism evidence="6 7">
    <name type="scientific">Odoribacter splanchnicus</name>
    <dbReference type="NCBI Taxonomy" id="28118"/>
    <lineage>
        <taxon>Bacteria</taxon>
        <taxon>Pseudomonadati</taxon>
        <taxon>Bacteroidota</taxon>
        <taxon>Bacteroidia</taxon>
        <taxon>Bacteroidales</taxon>
        <taxon>Odoribacteraceae</taxon>
        <taxon>Odoribacter</taxon>
    </lineage>
</organism>
<keyword evidence="5" id="KW-0963">Cytoplasm</keyword>
<evidence type="ECO:0000256" key="4">
    <source>
        <dbReference type="ARBA" id="ARBA00038303"/>
    </source>
</evidence>
<comment type="catalytic activity">
    <reaction evidence="5">
        <text>pseudouridine(1915) in 23S rRNA + S-adenosyl-L-methionine = N(3)-methylpseudouridine(1915) in 23S rRNA + S-adenosyl-L-homocysteine + H(+)</text>
        <dbReference type="Rhea" id="RHEA:42752"/>
        <dbReference type="Rhea" id="RHEA-COMP:10221"/>
        <dbReference type="Rhea" id="RHEA-COMP:10222"/>
        <dbReference type="ChEBI" id="CHEBI:15378"/>
        <dbReference type="ChEBI" id="CHEBI:57856"/>
        <dbReference type="ChEBI" id="CHEBI:59789"/>
        <dbReference type="ChEBI" id="CHEBI:65314"/>
        <dbReference type="ChEBI" id="CHEBI:74486"/>
        <dbReference type="EC" id="2.1.1.177"/>
    </reaction>
</comment>
<dbReference type="SUPFAM" id="SSF75217">
    <property type="entry name" value="alpha/beta knot"/>
    <property type="match status" value="1"/>
</dbReference>
<dbReference type="GO" id="GO:0005737">
    <property type="term" value="C:cytoplasm"/>
    <property type="evidence" value="ECO:0007669"/>
    <property type="project" value="UniProtKB-SubCell"/>
</dbReference>
<comment type="similarity">
    <text evidence="4 5">Belongs to the RNA methyltransferase RlmH family.</text>
</comment>
<dbReference type="Gene3D" id="3.40.1280.10">
    <property type="match status" value="1"/>
</dbReference>
<dbReference type="CDD" id="cd18081">
    <property type="entry name" value="RlmH-like"/>
    <property type="match status" value="1"/>
</dbReference>
<dbReference type="Proteomes" id="UP000283426">
    <property type="component" value="Unassembled WGS sequence"/>
</dbReference>
<reference evidence="6 7" key="1">
    <citation type="submission" date="2018-08" db="EMBL/GenBank/DDBJ databases">
        <title>A genome reference for cultivated species of the human gut microbiota.</title>
        <authorList>
            <person name="Zou Y."/>
            <person name="Xue W."/>
            <person name="Luo G."/>
        </authorList>
    </citation>
    <scope>NUCLEOTIDE SEQUENCE [LARGE SCALE GENOMIC DNA]</scope>
    <source>
        <strain evidence="6 7">AF14-6AC</strain>
    </source>
</reference>
<feature type="binding site" evidence="5">
    <location>
        <position position="105"/>
    </location>
    <ligand>
        <name>S-adenosyl-L-methionine</name>
        <dbReference type="ChEBI" id="CHEBI:59789"/>
    </ligand>
</feature>
<evidence type="ECO:0000313" key="6">
    <source>
        <dbReference type="EMBL" id="RGV21160.1"/>
    </source>
</evidence>
<dbReference type="PANTHER" id="PTHR33603:SF1">
    <property type="entry name" value="RIBOSOMAL RNA LARGE SUBUNIT METHYLTRANSFERASE H"/>
    <property type="match status" value="1"/>
</dbReference>
<gene>
    <name evidence="5" type="primary">rlmH</name>
    <name evidence="6" type="ORF">DWW24_15365</name>
</gene>
<evidence type="ECO:0000313" key="7">
    <source>
        <dbReference type="Proteomes" id="UP000283426"/>
    </source>
</evidence>
<dbReference type="HAMAP" id="MF_00658">
    <property type="entry name" value="23SrRNA_methyltr_H"/>
    <property type="match status" value="1"/>
</dbReference>
<comment type="caution">
    <text evidence="6">The sequence shown here is derived from an EMBL/GenBank/DDBJ whole genome shotgun (WGS) entry which is preliminary data.</text>
</comment>
<dbReference type="EMBL" id="QRYW01000036">
    <property type="protein sequence ID" value="RGV21160.1"/>
    <property type="molecule type" value="Genomic_DNA"/>
</dbReference>
<keyword evidence="1 5" id="KW-0489">Methyltransferase</keyword>
<comment type="subunit">
    <text evidence="5">Homodimer.</text>
</comment>
<keyword evidence="2 5" id="KW-0808">Transferase</keyword>
<feature type="binding site" evidence="5">
    <location>
        <position position="73"/>
    </location>
    <ligand>
        <name>S-adenosyl-L-methionine</name>
        <dbReference type="ChEBI" id="CHEBI:59789"/>
    </ligand>
</feature>
<dbReference type="Pfam" id="PF02590">
    <property type="entry name" value="SPOUT_MTase"/>
    <property type="match status" value="1"/>
</dbReference>
<comment type="function">
    <text evidence="5">Specifically methylates the pseudouridine at position 1915 (m3Psi1915) in 23S rRNA.</text>
</comment>
<evidence type="ECO:0000256" key="2">
    <source>
        <dbReference type="ARBA" id="ARBA00022679"/>
    </source>
</evidence>
<evidence type="ECO:0000256" key="5">
    <source>
        <dbReference type="HAMAP-Rule" id="MF_00658"/>
    </source>
</evidence>
<proteinExistence type="inferred from homology"/>
<evidence type="ECO:0000256" key="1">
    <source>
        <dbReference type="ARBA" id="ARBA00022603"/>
    </source>
</evidence>
<keyword evidence="5" id="KW-0698">rRNA processing</keyword>